<gene>
    <name evidence="13" type="ORF">LTR36_003815</name>
</gene>
<evidence type="ECO:0000256" key="11">
    <source>
        <dbReference type="SAM" id="Coils"/>
    </source>
</evidence>
<keyword evidence="14" id="KW-1185">Reference proteome</keyword>
<reference evidence="13 14" key="1">
    <citation type="submission" date="2021-11" db="EMBL/GenBank/DDBJ databases">
        <title>Black yeast isolated from Biological Soil Crust.</title>
        <authorList>
            <person name="Kurbessoian T."/>
        </authorList>
    </citation>
    <scope>NUCLEOTIDE SEQUENCE [LARGE SCALE GENOMIC DNA]</scope>
    <source>
        <strain evidence="13 14">CCFEE 5522</strain>
    </source>
</reference>
<dbReference type="Proteomes" id="UP001324427">
    <property type="component" value="Unassembled WGS sequence"/>
</dbReference>
<comment type="subcellular location">
    <subcellularLocation>
        <location evidence="10">Mitochondrion inner membrane</location>
        <topology evidence="10">Multi-pass membrane protein</topology>
    </subcellularLocation>
</comment>
<feature type="coiled-coil region" evidence="11">
    <location>
        <begin position="104"/>
        <end position="138"/>
    </location>
</feature>
<keyword evidence="8 10" id="KW-0472">Membrane</keyword>
<evidence type="ECO:0000313" key="14">
    <source>
        <dbReference type="Proteomes" id="UP001324427"/>
    </source>
</evidence>
<name>A0AAV9JK53_9PEZI</name>
<comment type="subunit">
    <text evidence="10">Homooligomer.</text>
</comment>
<evidence type="ECO:0000256" key="1">
    <source>
        <dbReference type="ARBA" id="ARBA00007472"/>
    </source>
</evidence>
<keyword evidence="4 10" id="KW-0809">Transit peptide</keyword>
<feature type="transmembrane region" description="Helical" evidence="10">
    <location>
        <begin position="319"/>
        <end position="341"/>
    </location>
</feature>
<evidence type="ECO:0000256" key="9">
    <source>
        <dbReference type="ARBA" id="ARBA00024807"/>
    </source>
</evidence>
<keyword evidence="6 11" id="KW-0175">Coiled coil</keyword>
<dbReference type="GO" id="GO:0005743">
    <property type="term" value="C:mitochondrial inner membrane"/>
    <property type="evidence" value="ECO:0007669"/>
    <property type="project" value="UniProtKB-SubCell"/>
</dbReference>
<evidence type="ECO:0000256" key="10">
    <source>
        <dbReference type="RuleBase" id="RU364128"/>
    </source>
</evidence>
<comment type="function">
    <text evidence="9">Required for the maintenance of the structure of the mitochondrial inner membrane. Involved in mitochondrial morphology. Causes growth arrest when highly overexpressed.</text>
</comment>
<feature type="compositionally biased region" description="Polar residues" evidence="12">
    <location>
        <begin position="47"/>
        <end position="62"/>
    </location>
</feature>
<organism evidence="13 14">
    <name type="scientific">Oleoguttula mirabilis</name>
    <dbReference type="NCBI Taxonomy" id="1507867"/>
    <lineage>
        <taxon>Eukaryota</taxon>
        <taxon>Fungi</taxon>
        <taxon>Dikarya</taxon>
        <taxon>Ascomycota</taxon>
        <taxon>Pezizomycotina</taxon>
        <taxon>Dothideomycetes</taxon>
        <taxon>Dothideomycetidae</taxon>
        <taxon>Mycosphaerellales</taxon>
        <taxon>Teratosphaeriaceae</taxon>
        <taxon>Oleoguttula</taxon>
    </lineage>
</organism>
<evidence type="ECO:0000256" key="6">
    <source>
        <dbReference type="ARBA" id="ARBA00023054"/>
    </source>
</evidence>
<evidence type="ECO:0000256" key="3">
    <source>
        <dbReference type="ARBA" id="ARBA00022792"/>
    </source>
</evidence>
<evidence type="ECO:0000256" key="4">
    <source>
        <dbReference type="ARBA" id="ARBA00022946"/>
    </source>
</evidence>
<dbReference type="InterPro" id="IPR008839">
    <property type="entry name" value="MDM33_fungi"/>
</dbReference>
<keyword evidence="2 10" id="KW-0812">Transmembrane</keyword>
<evidence type="ECO:0000313" key="13">
    <source>
        <dbReference type="EMBL" id="KAK4544910.1"/>
    </source>
</evidence>
<keyword evidence="3 10" id="KW-0999">Mitochondrion inner membrane</keyword>
<sequence>MTKLVDRVLTRASIAGHHINAYTGTDYSGIESLRKGITDQEQKVKSSHSTVDTAKTSHQESYVKQGAAQKEIVSLLERKASWSPTDLDRYMSLVRSEHLNDQAVQAAKDSLANAERELEDARAELERLERKQYHEEQIWSDTIRRNSTWVTFGLMGFNIILLLAQILFFEPYRRRKIVREVKVALDEKTMSAPSAHIVKQVEEAVQPVEEPLVAVETPVEAVQVSNQPLETVSSENKDAGQTALAAGEVLPEEAVDVSEAVAISDAIDVPEAVEVPEAAAPCESETVVSPQSVSSWDAYKATFHDLFSERLIEMKQVELTTVALQGAATGVAAMGLLFLLLRPK</sequence>
<evidence type="ECO:0000256" key="5">
    <source>
        <dbReference type="ARBA" id="ARBA00022989"/>
    </source>
</evidence>
<dbReference type="AlphaFoldDB" id="A0AAV9JK53"/>
<evidence type="ECO:0000256" key="12">
    <source>
        <dbReference type="SAM" id="MobiDB-lite"/>
    </source>
</evidence>
<feature type="region of interest" description="Disordered" evidence="12">
    <location>
        <begin position="40"/>
        <end position="63"/>
    </location>
</feature>
<evidence type="ECO:0000256" key="8">
    <source>
        <dbReference type="ARBA" id="ARBA00023136"/>
    </source>
</evidence>
<evidence type="ECO:0000256" key="7">
    <source>
        <dbReference type="ARBA" id="ARBA00023128"/>
    </source>
</evidence>
<comment type="similarity">
    <text evidence="1 10">Belongs to the SHE9 family.</text>
</comment>
<dbReference type="EMBL" id="JAVFHQ010000022">
    <property type="protein sequence ID" value="KAK4544910.1"/>
    <property type="molecule type" value="Genomic_DNA"/>
</dbReference>
<evidence type="ECO:0000256" key="2">
    <source>
        <dbReference type="ARBA" id="ARBA00022692"/>
    </source>
</evidence>
<keyword evidence="5 10" id="KW-1133">Transmembrane helix</keyword>
<keyword evidence="7 10" id="KW-0496">Mitochondrion</keyword>
<comment type="caution">
    <text evidence="13">The sequence shown here is derived from an EMBL/GenBank/DDBJ whole genome shotgun (WGS) entry which is preliminary data.</text>
</comment>
<dbReference type="PANTHER" id="PTHR31961">
    <property type="entry name" value="SENSITIVE TO HIGH EXPRESSION PROTEIN 9, MITOCHONDRIAL"/>
    <property type="match status" value="1"/>
</dbReference>
<accession>A0AAV9JK53</accession>
<feature type="transmembrane region" description="Helical" evidence="10">
    <location>
        <begin position="149"/>
        <end position="169"/>
    </location>
</feature>
<dbReference type="Pfam" id="PF05546">
    <property type="entry name" value="She9_MDM33"/>
    <property type="match status" value="1"/>
</dbReference>
<protein>
    <recommendedName>
        <fullName evidence="10">Sensitive to high expression protein 9, mitochondrial</fullName>
    </recommendedName>
</protein>
<dbReference type="PANTHER" id="PTHR31961:SF3">
    <property type="entry name" value="SENSITIVE TO HIGH EXPRESSION PROTEIN 9, MITOCHONDRIAL"/>
    <property type="match status" value="1"/>
</dbReference>
<proteinExistence type="inferred from homology"/>
<dbReference type="GO" id="GO:0007007">
    <property type="term" value="P:inner mitochondrial membrane organization"/>
    <property type="evidence" value="ECO:0007669"/>
    <property type="project" value="TreeGrafter"/>
</dbReference>